<accession>A0A444YCM6</accession>
<dbReference type="EMBL" id="SDMP01000017">
    <property type="protein sequence ID" value="RYQ99677.1"/>
    <property type="molecule type" value="Genomic_DNA"/>
</dbReference>
<comment type="caution">
    <text evidence="1">The sequence shown here is derived from an EMBL/GenBank/DDBJ whole genome shotgun (WGS) entry which is preliminary data.</text>
</comment>
<sequence length="281" mass="32035">MLTSLEGEGMKVGFFKDVGEITALFYRSFIYVISNSLVFIDAYCDTIDIRIQKGNCIAIIVEGYQQLLEKYHLNYGGWLKVKYVGRNKFFIDQVIDHNMHLVSNYTIPIKFLLDNNKFVVKDVNVDSTDHAILLVDGDAYVPSSNVGLVCPTQTPDNLMISLDHPSSENQFFMTSIFDGLTGDSTNGESQVVIPEDILFNDTHDGFQKLVSFVYAKLLPNLNNINYFKERTILAPTLKVMHAVNNTIMEYFNTNEKDSKQLEVSQFNRLVVLPNRLKFVRD</sequence>
<gene>
    <name evidence="1" type="ORF">Ahy_B07g087649</name>
</gene>
<reference evidence="1 2" key="1">
    <citation type="submission" date="2019-01" db="EMBL/GenBank/DDBJ databases">
        <title>Sequencing of cultivated peanut Arachis hypogaea provides insights into genome evolution and oil improvement.</title>
        <authorList>
            <person name="Chen X."/>
        </authorList>
    </citation>
    <scope>NUCLEOTIDE SEQUENCE [LARGE SCALE GENOMIC DNA]</scope>
    <source>
        <strain evidence="2">cv. Fuhuasheng</strain>
        <tissue evidence="1">Leaves</tissue>
    </source>
</reference>
<dbReference type="AlphaFoldDB" id="A0A444YCM6"/>
<keyword evidence="2" id="KW-1185">Reference proteome</keyword>
<dbReference type="Proteomes" id="UP000289738">
    <property type="component" value="Chromosome B07"/>
</dbReference>
<evidence type="ECO:0000313" key="1">
    <source>
        <dbReference type="EMBL" id="RYQ99677.1"/>
    </source>
</evidence>
<name>A0A444YCM6_ARAHY</name>
<evidence type="ECO:0000313" key="2">
    <source>
        <dbReference type="Proteomes" id="UP000289738"/>
    </source>
</evidence>
<proteinExistence type="predicted"/>
<protein>
    <submittedName>
        <fullName evidence="1">Uncharacterized protein</fullName>
    </submittedName>
</protein>
<organism evidence="1 2">
    <name type="scientific">Arachis hypogaea</name>
    <name type="common">Peanut</name>
    <dbReference type="NCBI Taxonomy" id="3818"/>
    <lineage>
        <taxon>Eukaryota</taxon>
        <taxon>Viridiplantae</taxon>
        <taxon>Streptophyta</taxon>
        <taxon>Embryophyta</taxon>
        <taxon>Tracheophyta</taxon>
        <taxon>Spermatophyta</taxon>
        <taxon>Magnoliopsida</taxon>
        <taxon>eudicotyledons</taxon>
        <taxon>Gunneridae</taxon>
        <taxon>Pentapetalae</taxon>
        <taxon>rosids</taxon>
        <taxon>fabids</taxon>
        <taxon>Fabales</taxon>
        <taxon>Fabaceae</taxon>
        <taxon>Papilionoideae</taxon>
        <taxon>50 kb inversion clade</taxon>
        <taxon>dalbergioids sensu lato</taxon>
        <taxon>Dalbergieae</taxon>
        <taxon>Pterocarpus clade</taxon>
        <taxon>Arachis</taxon>
    </lineage>
</organism>